<dbReference type="InterPro" id="IPR002048">
    <property type="entry name" value="EF_hand_dom"/>
</dbReference>
<protein>
    <recommendedName>
        <fullName evidence="20">EF-hand domain-containing protein</fullName>
    </recommendedName>
</protein>
<gene>
    <name evidence="21" type="ORF">MCOS_LOCUS6856</name>
</gene>
<evidence type="ECO:0000256" key="19">
    <source>
        <dbReference type="SAM" id="Phobius"/>
    </source>
</evidence>
<dbReference type="GO" id="GO:0005509">
    <property type="term" value="F:calcium ion binding"/>
    <property type="evidence" value="ECO:0007669"/>
    <property type="project" value="InterPro"/>
</dbReference>
<keyword evidence="6 19" id="KW-0812">Transmembrane</keyword>
<feature type="region of interest" description="Disordered" evidence="18">
    <location>
        <begin position="1468"/>
        <end position="1497"/>
    </location>
</feature>
<feature type="transmembrane region" description="Helical" evidence="19">
    <location>
        <begin position="464"/>
        <end position="489"/>
    </location>
</feature>
<evidence type="ECO:0000256" key="8">
    <source>
        <dbReference type="ARBA" id="ARBA00022737"/>
    </source>
</evidence>
<keyword evidence="22" id="KW-1185">Reference proteome</keyword>
<dbReference type="PANTHER" id="PTHR45628:SF7">
    <property type="entry name" value="VOLTAGE-DEPENDENT CALCIUM CHANNEL TYPE A SUBUNIT ALPHA-1"/>
    <property type="match status" value="1"/>
</dbReference>
<dbReference type="GO" id="GO:0098703">
    <property type="term" value="P:calcium ion import across plasma membrane"/>
    <property type="evidence" value="ECO:0007669"/>
    <property type="project" value="TreeGrafter"/>
</dbReference>
<keyword evidence="14" id="KW-0325">Glycoprotein</keyword>
<evidence type="ECO:0000256" key="9">
    <source>
        <dbReference type="ARBA" id="ARBA00022837"/>
    </source>
</evidence>
<feature type="transmembrane region" description="Helical" evidence="19">
    <location>
        <begin position="806"/>
        <end position="833"/>
    </location>
</feature>
<keyword evidence="4 17" id="KW-0109">Calcium transport</keyword>
<feature type="transmembrane region" description="Helical" evidence="19">
    <location>
        <begin position="933"/>
        <end position="953"/>
    </location>
</feature>
<dbReference type="Pfam" id="PF00520">
    <property type="entry name" value="Ion_trans"/>
    <property type="match status" value="6"/>
</dbReference>
<evidence type="ECO:0000256" key="5">
    <source>
        <dbReference type="ARBA" id="ARBA00022673"/>
    </source>
</evidence>
<evidence type="ECO:0000256" key="1">
    <source>
        <dbReference type="ARBA" id="ARBA00004141"/>
    </source>
</evidence>
<feature type="binding site" evidence="16">
    <location>
        <position position="779"/>
    </location>
    <ligand>
        <name>Ca(2+)</name>
        <dbReference type="ChEBI" id="CHEBI:29108"/>
    </ligand>
</feature>
<dbReference type="FunFam" id="1.20.120.350:FF:000013">
    <property type="entry name" value="Voltage-dependent N-type calcium channel subunit alpha"/>
    <property type="match status" value="1"/>
</dbReference>
<dbReference type="PANTHER" id="PTHR45628">
    <property type="entry name" value="VOLTAGE-DEPENDENT CALCIUM CHANNEL TYPE A SUBUNIT ALPHA-1"/>
    <property type="match status" value="1"/>
</dbReference>
<dbReference type="InterPro" id="IPR005821">
    <property type="entry name" value="Ion_trans_dom"/>
</dbReference>
<dbReference type="Proteomes" id="UP000267029">
    <property type="component" value="Unassembled WGS sequence"/>
</dbReference>
<dbReference type="InterPro" id="IPR002077">
    <property type="entry name" value="VDCCAlpha1"/>
</dbReference>
<keyword evidence="10 17" id="KW-0851">Voltage-gated channel</keyword>
<feature type="transmembrane region" description="Helical" evidence="19">
    <location>
        <begin position="1028"/>
        <end position="1045"/>
    </location>
</feature>
<dbReference type="InterPro" id="IPR027359">
    <property type="entry name" value="Volt_channel_dom_sf"/>
</dbReference>
<proteinExistence type="inferred from homology"/>
<evidence type="ECO:0000259" key="20">
    <source>
        <dbReference type="PROSITE" id="PS50222"/>
    </source>
</evidence>
<keyword evidence="5 17" id="KW-0107">Calcium channel</keyword>
<dbReference type="OrthoDB" id="416585at2759"/>
<accession>A0A158QUW9</accession>
<feature type="transmembrane region" description="Helical" evidence="19">
    <location>
        <begin position="371"/>
        <end position="393"/>
    </location>
</feature>
<feature type="transmembrane region" description="Helical" evidence="19">
    <location>
        <begin position="399"/>
        <end position="419"/>
    </location>
</feature>
<feature type="binding site" evidence="16">
    <location>
        <position position="222"/>
    </location>
    <ligand>
        <name>Ca(2+)</name>
        <dbReference type="ChEBI" id="CHEBI:29108"/>
    </ligand>
</feature>
<feature type="compositionally biased region" description="Low complexity" evidence="18">
    <location>
        <begin position="1476"/>
        <end position="1493"/>
    </location>
</feature>
<evidence type="ECO:0000256" key="3">
    <source>
        <dbReference type="ARBA" id="ARBA00022553"/>
    </source>
</evidence>
<dbReference type="PRINTS" id="PR00167">
    <property type="entry name" value="CACHANNEL"/>
</dbReference>
<dbReference type="Pfam" id="PF08763">
    <property type="entry name" value="Ca_chan_IQ"/>
    <property type="match status" value="1"/>
</dbReference>
<dbReference type="InterPro" id="IPR014873">
    <property type="entry name" value="VDCC_a1su_IQ"/>
</dbReference>
<dbReference type="InterPro" id="IPR050599">
    <property type="entry name" value="VDCC_alpha-1_subunit"/>
</dbReference>
<evidence type="ECO:0000256" key="4">
    <source>
        <dbReference type="ARBA" id="ARBA00022568"/>
    </source>
</evidence>
<evidence type="ECO:0000256" key="6">
    <source>
        <dbReference type="ARBA" id="ARBA00022692"/>
    </source>
</evidence>
<keyword evidence="8" id="KW-0677">Repeat</keyword>
<dbReference type="PROSITE" id="PS50222">
    <property type="entry name" value="EF_HAND_2"/>
    <property type="match status" value="1"/>
</dbReference>
<dbReference type="EMBL" id="UXSR01005302">
    <property type="protein sequence ID" value="VDD80853.1"/>
    <property type="molecule type" value="Genomic_DNA"/>
</dbReference>
<sequence>MEVHLPNNDRRPLSQRLELLENYFLGIFTFEALLKIVALGFIMQPGAYLRNVWNILDFTVVITGYITVFAQTGNGIDLRTLRAVRVLRPLKLVSGIPSLQVVLKSLIKAMAPLLQIGLLVLFGIIVLAIVGLEFYSGGFHLTCFDERNPQKLPDSIPTVAGLVPCVIANDSSAPLKSVPSGAFVCPVGYVCKGYWEGPNYGITSFDNIGYSMLTVFQCITMEGWTDIMSASPMAVILTNTLKSVHASSYVAQSKYTTIVTPAVAGHIDRFRLRKSIQLLLLHNSYRSGVFLHAELGSWCFEWVSEHHFEFAKERERVEKRRAFLKLRRQQQTERELDGYIEWIQRAEEAILAEEQTTVAEKSRILRDYAEFVFLGLFLTEMLFKIFAFGFALYFKSSFNIFDCVVVLASFFEVVWQLFFPTDSFGFSALRSIRLLRIFKFTRYWASLRNLVLSLLNSMRSIVSLLFLLFLFMVIFALLGMQLFGGGFAFEDGQPSQHFDTFTKSLLTVFQVRPILTGEDWNTIMYNGIRSQALTAHLSDTLLNVFLAIAVDNLANAQELTAVEEAEKKIAEQVRQFLNIRRFCHFVVNLRYFDLFIMIVIASSSISLAAEDPVDETNPRNIILEYFDHAFTCVFTLEMILKVNASSNDEVLSPCKNLGTIKSLRVLRVLRPLKTIRRVPKLKAVFDCVVSSLKNVLNILIVYVLFQLIFGVVAVQLFQGKFFACNDLSKDTREECQGYYISYESSSIPEVKPRIWSARAFNYDNIVYAMLTLFTVTTGEGWPDIMKNSIDATDVNRGPKTDYRQQVAIFYIIFFVVFPFFFVNIFVALIIITFKEQGENELVDHELDKNQKQCIDFAINAKPLCRYMPEDPKSLKHRIWQLVVSAPFEYFIMTMIALNTLILMMKYHRPERSVHSTLKSYDETKAYESYCASLMYLNTAFTGMFTIECLLKILAFGPRNYFRDRWNIFDFITVIGSITDVLVTSSQDTSFLNLGFLRLFRAARLVKMLRQGYTIRILLWTFIQSFKALPYVCLLIAMLFFIYAIVGMQASQVFKSCVLSNKVTTFKASDFLLVGSRTNLWSLKYCCSRRPLNHNNKTFSVDLSDLELTLNLVFGTIAVDDPSSQITIQSNFRTFGNALLLLFRYVVLNSNPTNELRDHVTPKTDNKPMKQEESINLLSNQNAFVSCSTGESWQEVMLSCDYPQRCANKPESACGSGGTYLYFVSFIFLCTFLMLNLFVAVIMDNFDYLTRDSSILGSHHLEEFIRVWAEHDPAATGRIHYTDMYEMLRKLEPPVGFGKKCPYRLAYRKLIRMNMPVDESGRVHFTTTLFALIRESLSIKTGSASVMDIKDAELRDTLREMWPLQAAKMLHLLVPSDEELTCGKLTTGKIYAGLLIYENWIANGKLRERFSPVSCLEAERRHVSSHPPPLAETMKEAAADADATEQSGDASSPDPISDAVAAANICLPPSDSRLHRQSQQTATASGETAASGSSRPPSPFLDFASAVTSLMQQVNLMVERERSQRFLGRSSDDVDWNSILAYRSQQGLRNRSRRRFLAAATANILTRNMHKSAHRPCYRYFGGTLHPNQIPHPIETPHPIPEGTNVSNTDRLTVDDVLDSTDTPRYAGNSHRGATFRVFKLVSPVSDWGYYPVSRSPALPVVHETWYPRWNSRCEWNDESPAPISPHFARQTRSPDMEECLSSPLVSPVPSEYLAEPPVINFPALSPSPTAEVEEPPLPK</sequence>
<evidence type="ECO:0000256" key="2">
    <source>
        <dbReference type="ARBA" id="ARBA00022448"/>
    </source>
</evidence>
<evidence type="ECO:0000256" key="14">
    <source>
        <dbReference type="ARBA" id="ARBA00023180"/>
    </source>
</evidence>
<comment type="similarity">
    <text evidence="17">Belongs to the calcium channel alpha-1 subunit (TC 1.A.1.11) family.</text>
</comment>
<dbReference type="GO" id="GO:0008331">
    <property type="term" value="F:high voltage-gated calcium channel activity"/>
    <property type="evidence" value="ECO:0007669"/>
    <property type="project" value="TreeGrafter"/>
</dbReference>
<feature type="transmembrane region" description="Helical" evidence="19">
    <location>
        <begin position="695"/>
        <end position="717"/>
    </location>
</feature>
<dbReference type="Gene3D" id="6.10.250.2500">
    <property type="match status" value="1"/>
</dbReference>
<dbReference type="GO" id="GO:0007268">
    <property type="term" value="P:chemical synaptic transmission"/>
    <property type="evidence" value="ECO:0007669"/>
    <property type="project" value="TreeGrafter"/>
</dbReference>
<dbReference type="STRING" id="53468.A0A158QUW9"/>
<keyword evidence="7 16" id="KW-0479">Metal-binding</keyword>
<dbReference type="Gene3D" id="1.10.238.10">
    <property type="entry name" value="EF-hand"/>
    <property type="match status" value="1"/>
</dbReference>
<keyword evidence="13 19" id="KW-0472">Membrane</keyword>
<evidence type="ECO:0000256" key="16">
    <source>
        <dbReference type="PIRSR" id="PIRSR602077-1"/>
    </source>
</evidence>
<feature type="transmembrane region" description="Helical" evidence="19">
    <location>
        <begin position="1219"/>
        <end position="1242"/>
    </location>
</feature>
<feature type="transmembrane region" description="Helical" evidence="19">
    <location>
        <begin position="113"/>
        <end position="132"/>
    </location>
</feature>
<evidence type="ECO:0000313" key="21">
    <source>
        <dbReference type="EMBL" id="VDD80853.1"/>
    </source>
</evidence>
<evidence type="ECO:0000256" key="7">
    <source>
        <dbReference type="ARBA" id="ARBA00022723"/>
    </source>
</evidence>
<keyword evidence="11 19" id="KW-1133">Transmembrane helix</keyword>
<keyword evidence="9 16" id="KW-0106">Calcium</keyword>
<dbReference type="SUPFAM" id="SSF81324">
    <property type="entry name" value="Voltage-gated potassium channels"/>
    <property type="match status" value="4"/>
</dbReference>
<dbReference type="FunFam" id="1.10.238.10:FF:000063">
    <property type="entry name" value="Voltage-dependent N-type calcium channel subunit alpha"/>
    <property type="match status" value="1"/>
</dbReference>
<dbReference type="GO" id="GO:0045202">
    <property type="term" value="C:synapse"/>
    <property type="evidence" value="ECO:0007669"/>
    <property type="project" value="GOC"/>
</dbReference>
<dbReference type="GO" id="GO:0005891">
    <property type="term" value="C:voltage-gated calcium channel complex"/>
    <property type="evidence" value="ECO:0007669"/>
    <property type="project" value="InterPro"/>
</dbReference>
<evidence type="ECO:0000256" key="13">
    <source>
        <dbReference type="ARBA" id="ARBA00023136"/>
    </source>
</evidence>
<keyword evidence="15" id="KW-0407">Ion channel</keyword>
<dbReference type="InterPro" id="IPR031649">
    <property type="entry name" value="GPHH_dom"/>
</dbReference>
<feature type="region of interest" description="Disordered" evidence="18">
    <location>
        <begin position="1435"/>
        <end position="1454"/>
    </location>
</feature>
<keyword evidence="12" id="KW-0406">Ion transport</keyword>
<feature type="transmembrane region" description="Helical" evidence="19">
    <location>
        <begin position="55"/>
        <end position="72"/>
    </location>
</feature>
<reference evidence="21 22" key="1">
    <citation type="submission" date="2018-10" db="EMBL/GenBank/DDBJ databases">
        <authorList>
            <consortium name="Pathogen Informatics"/>
        </authorList>
    </citation>
    <scope>NUCLEOTIDE SEQUENCE [LARGE SCALE GENOMIC DNA]</scope>
</reference>
<dbReference type="Gene3D" id="1.10.287.70">
    <property type="match status" value="4"/>
</dbReference>
<evidence type="ECO:0000313" key="22">
    <source>
        <dbReference type="Proteomes" id="UP000267029"/>
    </source>
</evidence>
<evidence type="ECO:0000256" key="12">
    <source>
        <dbReference type="ARBA" id="ARBA00023065"/>
    </source>
</evidence>
<keyword evidence="2" id="KW-0813">Transport</keyword>
<evidence type="ECO:0000256" key="11">
    <source>
        <dbReference type="ARBA" id="ARBA00022989"/>
    </source>
</evidence>
<comment type="subcellular location">
    <subcellularLocation>
        <location evidence="1 17">Membrane</location>
        <topology evidence="1 17">Multi-pass membrane protein</topology>
    </subcellularLocation>
</comment>
<evidence type="ECO:0000256" key="10">
    <source>
        <dbReference type="ARBA" id="ARBA00022882"/>
    </source>
</evidence>
<name>A0A158QUW9_MESCO</name>
<dbReference type="Pfam" id="PF16905">
    <property type="entry name" value="GPHH"/>
    <property type="match status" value="1"/>
</dbReference>
<evidence type="ECO:0000256" key="18">
    <source>
        <dbReference type="SAM" id="MobiDB-lite"/>
    </source>
</evidence>
<dbReference type="Gene3D" id="1.20.120.350">
    <property type="entry name" value="Voltage-gated potassium channels. Chain C"/>
    <property type="match status" value="4"/>
</dbReference>
<evidence type="ECO:0000256" key="15">
    <source>
        <dbReference type="ARBA" id="ARBA00023303"/>
    </source>
</evidence>
<organism evidence="21 22">
    <name type="scientific">Mesocestoides corti</name>
    <name type="common">Flatworm</name>
    <dbReference type="NCBI Taxonomy" id="53468"/>
    <lineage>
        <taxon>Eukaryota</taxon>
        <taxon>Metazoa</taxon>
        <taxon>Spiralia</taxon>
        <taxon>Lophotrochozoa</taxon>
        <taxon>Platyhelminthes</taxon>
        <taxon>Cestoda</taxon>
        <taxon>Eucestoda</taxon>
        <taxon>Cyclophyllidea</taxon>
        <taxon>Mesocestoididae</taxon>
        <taxon>Mesocestoides</taxon>
    </lineage>
</organism>
<feature type="transmembrane region" description="Helical" evidence="19">
    <location>
        <begin position="878"/>
        <end position="902"/>
    </location>
</feature>
<feature type="binding site" evidence="16">
    <location>
        <position position="518"/>
    </location>
    <ligand>
        <name>Ca(2+)</name>
        <dbReference type="ChEBI" id="CHEBI:29108"/>
    </ligand>
</feature>
<evidence type="ECO:0000256" key="17">
    <source>
        <dbReference type="RuleBase" id="RU003808"/>
    </source>
</evidence>
<feature type="transmembrane region" description="Helical" evidence="19">
    <location>
        <begin position="23"/>
        <end position="43"/>
    </location>
</feature>
<feature type="transmembrane region" description="Helical" evidence="19">
    <location>
        <begin position="591"/>
        <end position="609"/>
    </location>
</feature>
<feature type="domain" description="EF-hand" evidence="20">
    <location>
        <begin position="1258"/>
        <end position="1293"/>
    </location>
</feature>
<keyword evidence="3" id="KW-0597">Phosphoprotein</keyword>